<keyword evidence="3" id="KW-1185">Reference proteome</keyword>
<evidence type="ECO:0000313" key="2">
    <source>
        <dbReference type="EMBL" id="GGC66086.1"/>
    </source>
</evidence>
<dbReference type="InterPro" id="IPR018247">
    <property type="entry name" value="EF_Hand_1_Ca_BS"/>
</dbReference>
<dbReference type="Proteomes" id="UP000637423">
    <property type="component" value="Unassembled WGS sequence"/>
</dbReference>
<feature type="domain" description="EF-hand" evidence="1">
    <location>
        <begin position="117"/>
        <end position="152"/>
    </location>
</feature>
<dbReference type="InterPro" id="IPR002048">
    <property type="entry name" value="EF_hand_dom"/>
</dbReference>
<dbReference type="EMBL" id="BMED01000001">
    <property type="protein sequence ID" value="GGC66086.1"/>
    <property type="molecule type" value="Genomic_DNA"/>
</dbReference>
<dbReference type="InterPro" id="IPR011992">
    <property type="entry name" value="EF-hand-dom_pair"/>
</dbReference>
<protein>
    <recommendedName>
        <fullName evidence="1">EF-hand domain-containing protein</fullName>
    </recommendedName>
</protein>
<dbReference type="AlphaFoldDB" id="A0A916XDK9"/>
<dbReference type="PROSITE" id="PS00018">
    <property type="entry name" value="EF_HAND_1"/>
    <property type="match status" value="1"/>
</dbReference>
<dbReference type="GO" id="GO:0005509">
    <property type="term" value="F:calcium ion binding"/>
    <property type="evidence" value="ECO:0007669"/>
    <property type="project" value="InterPro"/>
</dbReference>
<dbReference type="PROSITE" id="PS50222">
    <property type="entry name" value="EF_HAND_2"/>
    <property type="match status" value="1"/>
</dbReference>
<accession>A0A916XDK9</accession>
<sequence length="199" mass="20338">MTSIASLPPNYASLLANALSSAGTTQKKHAANTDSATAGAGTAVAQAQAQSVLDAQKDAEAAAQNPGFQGITAEGIEVKMVSFAGLYKDKMMSVVDTDGDKSISSAELFSQVQAGGGSQAQSDALYKAMDMDGDGKVSAKEFEDSIPNPYATPGFSKQIDGLIAAIHAGKEDHATLMALLKPEVNPAEVLGKLASDFPA</sequence>
<dbReference type="Gene3D" id="1.10.238.10">
    <property type="entry name" value="EF-hand"/>
    <property type="match status" value="1"/>
</dbReference>
<dbReference type="RefSeq" id="WP_188564961.1">
    <property type="nucleotide sequence ID" value="NZ_BMED01000001.1"/>
</dbReference>
<evidence type="ECO:0000313" key="3">
    <source>
        <dbReference type="Proteomes" id="UP000637423"/>
    </source>
</evidence>
<organism evidence="2 3">
    <name type="scientific">Undibacterium terreum</name>
    <dbReference type="NCBI Taxonomy" id="1224302"/>
    <lineage>
        <taxon>Bacteria</taxon>
        <taxon>Pseudomonadati</taxon>
        <taxon>Pseudomonadota</taxon>
        <taxon>Betaproteobacteria</taxon>
        <taxon>Burkholderiales</taxon>
        <taxon>Oxalobacteraceae</taxon>
        <taxon>Undibacterium</taxon>
    </lineage>
</organism>
<evidence type="ECO:0000259" key="1">
    <source>
        <dbReference type="PROSITE" id="PS50222"/>
    </source>
</evidence>
<proteinExistence type="predicted"/>
<reference evidence="2" key="1">
    <citation type="journal article" date="2014" name="Int. J. Syst. Evol. Microbiol.">
        <title>Complete genome sequence of Corynebacterium casei LMG S-19264T (=DSM 44701T), isolated from a smear-ripened cheese.</title>
        <authorList>
            <consortium name="US DOE Joint Genome Institute (JGI-PGF)"/>
            <person name="Walter F."/>
            <person name="Albersmeier A."/>
            <person name="Kalinowski J."/>
            <person name="Ruckert C."/>
        </authorList>
    </citation>
    <scope>NUCLEOTIDE SEQUENCE</scope>
    <source>
        <strain evidence="2">CGMCC 1.10998</strain>
    </source>
</reference>
<dbReference type="Pfam" id="PF13202">
    <property type="entry name" value="EF-hand_5"/>
    <property type="match status" value="1"/>
</dbReference>
<gene>
    <name evidence="2" type="ORF">GCM10011396_11360</name>
</gene>
<dbReference type="SUPFAM" id="SSF47473">
    <property type="entry name" value="EF-hand"/>
    <property type="match status" value="1"/>
</dbReference>
<comment type="caution">
    <text evidence="2">The sequence shown here is derived from an EMBL/GenBank/DDBJ whole genome shotgun (WGS) entry which is preliminary data.</text>
</comment>
<reference evidence="2" key="2">
    <citation type="submission" date="2020-09" db="EMBL/GenBank/DDBJ databases">
        <authorList>
            <person name="Sun Q."/>
            <person name="Zhou Y."/>
        </authorList>
    </citation>
    <scope>NUCLEOTIDE SEQUENCE</scope>
    <source>
        <strain evidence="2">CGMCC 1.10998</strain>
    </source>
</reference>
<name>A0A916XDK9_9BURK</name>